<evidence type="ECO:0000256" key="2">
    <source>
        <dbReference type="ARBA" id="ARBA00022692"/>
    </source>
</evidence>
<reference evidence="7 8" key="1">
    <citation type="submission" date="2020-08" db="EMBL/GenBank/DDBJ databases">
        <title>Genomic Encyclopedia of Type Strains, Phase IV (KMG-IV): sequencing the most valuable type-strain genomes for metagenomic binning, comparative biology and taxonomic classification.</title>
        <authorList>
            <person name="Goeker M."/>
        </authorList>
    </citation>
    <scope>NUCLEOTIDE SEQUENCE [LARGE SCALE GENOMIC DNA]</scope>
    <source>
        <strain evidence="7 8">DSM 29348</strain>
    </source>
</reference>
<dbReference type="Proteomes" id="UP000552757">
    <property type="component" value="Unassembled WGS sequence"/>
</dbReference>
<evidence type="ECO:0000256" key="5">
    <source>
        <dbReference type="SAM" id="Phobius"/>
    </source>
</evidence>
<accession>A0A7W6DEE7</accession>
<sequence length="147" mass="15931">MIDLAMLDNHWWWLIFAVVLAIGEIIVPGVFLIWVAVAAGITGAITLLLPAPLWAQFLLFATLCLIATWAGRRWYAATDTTSEDPLLNQRTARMVGEIVTVVEAIESGRGRVKVEDGIWSCKGPDAPVGAHVRITGADAAMLHVELA</sequence>
<comment type="subcellular location">
    <subcellularLocation>
        <location evidence="1">Membrane</location>
        <topology evidence="1">Multi-pass membrane protein</topology>
    </subcellularLocation>
</comment>
<name>A0A7W6DEE7_9SPHN</name>
<feature type="domain" description="NfeD-like C-terminal" evidence="6">
    <location>
        <begin position="92"/>
        <end position="145"/>
    </location>
</feature>
<proteinExistence type="predicted"/>
<gene>
    <name evidence="7" type="ORF">GGR44_001388</name>
</gene>
<evidence type="ECO:0000256" key="3">
    <source>
        <dbReference type="ARBA" id="ARBA00022989"/>
    </source>
</evidence>
<evidence type="ECO:0000313" key="8">
    <source>
        <dbReference type="Proteomes" id="UP000552757"/>
    </source>
</evidence>
<dbReference type="PANTHER" id="PTHR33507:SF3">
    <property type="entry name" value="INNER MEMBRANE PROTEIN YBBJ"/>
    <property type="match status" value="1"/>
</dbReference>
<protein>
    <recommendedName>
        <fullName evidence="6">NfeD-like C-terminal domain-containing protein</fullName>
    </recommendedName>
</protein>
<dbReference type="InterPro" id="IPR012340">
    <property type="entry name" value="NA-bd_OB-fold"/>
</dbReference>
<keyword evidence="2 5" id="KW-0812">Transmembrane</keyword>
<dbReference type="RefSeq" id="WP_183954793.1">
    <property type="nucleotide sequence ID" value="NZ_JACIEB010000002.1"/>
</dbReference>
<organism evidence="7 8">
    <name type="scientific">Sphingobium fontiphilum</name>
    <dbReference type="NCBI Taxonomy" id="944425"/>
    <lineage>
        <taxon>Bacteria</taxon>
        <taxon>Pseudomonadati</taxon>
        <taxon>Pseudomonadota</taxon>
        <taxon>Alphaproteobacteria</taxon>
        <taxon>Sphingomonadales</taxon>
        <taxon>Sphingomonadaceae</taxon>
        <taxon>Sphingobium</taxon>
    </lineage>
</organism>
<dbReference type="InterPro" id="IPR002810">
    <property type="entry name" value="NfeD-like_C"/>
</dbReference>
<feature type="transmembrane region" description="Helical" evidence="5">
    <location>
        <begin position="53"/>
        <end position="71"/>
    </location>
</feature>
<dbReference type="Gene3D" id="2.40.50.140">
    <property type="entry name" value="Nucleic acid-binding proteins"/>
    <property type="match status" value="1"/>
</dbReference>
<evidence type="ECO:0000256" key="1">
    <source>
        <dbReference type="ARBA" id="ARBA00004141"/>
    </source>
</evidence>
<dbReference type="PANTHER" id="PTHR33507">
    <property type="entry name" value="INNER MEMBRANE PROTEIN YBBJ"/>
    <property type="match status" value="1"/>
</dbReference>
<keyword evidence="3 5" id="KW-1133">Transmembrane helix</keyword>
<dbReference type="EMBL" id="JACIEB010000002">
    <property type="protein sequence ID" value="MBB3981741.1"/>
    <property type="molecule type" value="Genomic_DNA"/>
</dbReference>
<feature type="transmembrane region" description="Helical" evidence="5">
    <location>
        <begin position="12"/>
        <end position="41"/>
    </location>
</feature>
<evidence type="ECO:0000259" key="6">
    <source>
        <dbReference type="Pfam" id="PF01957"/>
    </source>
</evidence>
<keyword evidence="8" id="KW-1185">Reference proteome</keyword>
<dbReference type="GO" id="GO:0005886">
    <property type="term" value="C:plasma membrane"/>
    <property type="evidence" value="ECO:0007669"/>
    <property type="project" value="TreeGrafter"/>
</dbReference>
<dbReference type="AlphaFoldDB" id="A0A7W6DEE7"/>
<dbReference type="InterPro" id="IPR052165">
    <property type="entry name" value="Membrane_assoc_protease"/>
</dbReference>
<evidence type="ECO:0000313" key="7">
    <source>
        <dbReference type="EMBL" id="MBB3981741.1"/>
    </source>
</evidence>
<keyword evidence="4 5" id="KW-0472">Membrane</keyword>
<dbReference type="Pfam" id="PF01957">
    <property type="entry name" value="NfeD"/>
    <property type="match status" value="1"/>
</dbReference>
<comment type="caution">
    <text evidence="7">The sequence shown here is derived from an EMBL/GenBank/DDBJ whole genome shotgun (WGS) entry which is preliminary data.</text>
</comment>
<evidence type="ECO:0000256" key="4">
    <source>
        <dbReference type="ARBA" id="ARBA00023136"/>
    </source>
</evidence>